<dbReference type="Proteomes" id="UP000321393">
    <property type="component" value="Unassembled WGS sequence"/>
</dbReference>
<organism evidence="4 6">
    <name type="scientific">Cucumis melo var. makuwa</name>
    <name type="common">Oriental melon</name>
    <dbReference type="NCBI Taxonomy" id="1194695"/>
    <lineage>
        <taxon>Eukaryota</taxon>
        <taxon>Viridiplantae</taxon>
        <taxon>Streptophyta</taxon>
        <taxon>Embryophyta</taxon>
        <taxon>Tracheophyta</taxon>
        <taxon>Spermatophyta</taxon>
        <taxon>Magnoliopsida</taxon>
        <taxon>eudicotyledons</taxon>
        <taxon>Gunneridae</taxon>
        <taxon>Pentapetalae</taxon>
        <taxon>rosids</taxon>
        <taxon>fabids</taxon>
        <taxon>Cucurbitales</taxon>
        <taxon>Cucurbitaceae</taxon>
        <taxon>Benincaseae</taxon>
        <taxon>Cucumis</taxon>
    </lineage>
</organism>
<name>A0A5D3DF63_CUCMM</name>
<evidence type="ECO:0000259" key="2">
    <source>
        <dbReference type="Pfam" id="PF17919"/>
    </source>
</evidence>
<gene>
    <name evidence="4" type="ORF">E5676_scaffold482G00190</name>
    <name evidence="3" type="ORF">E6C27_scaffold269G00650</name>
</gene>
<dbReference type="AlphaFoldDB" id="A0A5D3DF63"/>
<accession>A0A5D3DF63</accession>
<dbReference type="PANTHER" id="PTHR33067:SF39">
    <property type="entry name" value="TRANSCRIPTION FACTOR INTERACTOR AND REGULATOR CCHC(ZN) FAMILY"/>
    <property type="match status" value="1"/>
</dbReference>
<feature type="domain" description="Reverse transcriptase/retrotransposon-derived protein RNase H-like" evidence="2">
    <location>
        <begin position="143"/>
        <end position="203"/>
    </location>
</feature>
<feature type="coiled-coil region" evidence="1">
    <location>
        <begin position="44"/>
        <end position="71"/>
    </location>
</feature>
<dbReference type="EMBL" id="SSTE01020983">
    <property type="protein sequence ID" value="KAA0032979.1"/>
    <property type="molecule type" value="Genomic_DNA"/>
</dbReference>
<evidence type="ECO:0000313" key="4">
    <source>
        <dbReference type="EMBL" id="TYK21989.1"/>
    </source>
</evidence>
<protein>
    <recommendedName>
        <fullName evidence="2">Reverse transcriptase/retrotransposon-derived protein RNase H-like domain-containing protein</fullName>
    </recommendedName>
</protein>
<dbReference type="PANTHER" id="PTHR33067">
    <property type="entry name" value="RNA-DIRECTED DNA POLYMERASE-RELATED"/>
    <property type="match status" value="1"/>
</dbReference>
<dbReference type="SUPFAM" id="SSF56672">
    <property type="entry name" value="DNA/RNA polymerases"/>
    <property type="match status" value="1"/>
</dbReference>
<proteinExistence type="predicted"/>
<dbReference type="Pfam" id="PF17919">
    <property type="entry name" value="RT_RNaseH_2"/>
    <property type="match status" value="1"/>
</dbReference>
<dbReference type="InterPro" id="IPR021109">
    <property type="entry name" value="Peptidase_aspartic_dom_sf"/>
</dbReference>
<evidence type="ECO:0000256" key="1">
    <source>
        <dbReference type="SAM" id="Coils"/>
    </source>
</evidence>
<dbReference type="EMBL" id="SSTD01005249">
    <property type="protein sequence ID" value="TYK21989.1"/>
    <property type="molecule type" value="Genomic_DNA"/>
</dbReference>
<sequence length="211" mass="23447">MTHAPTYTMLVGEPTLTSVEDNKVKAIKGDKVVTEITARNDALLQSQATSIRNLELQLGQLAKEFSRKQQKSLPSNNETPNQAGFNVATNDFFKKGVPEKMTDLESFMVPCSIGRMDLGHALYDLGASTNLMPIYIFKKLEIREAFQTLKDVLTSGSIFIAPDWSQPFELMCDVSDVVVGNRLGQKKDKVIQIVYYASKTLNSEVLIAPRV</sequence>
<comment type="caution">
    <text evidence="4">The sequence shown here is derived from an EMBL/GenBank/DDBJ whole genome shotgun (WGS) entry which is preliminary data.</text>
</comment>
<dbReference type="InterPro" id="IPR041577">
    <property type="entry name" value="RT_RNaseH_2"/>
</dbReference>
<dbReference type="Proteomes" id="UP000321947">
    <property type="component" value="Unassembled WGS sequence"/>
</dbReference>
<evidence type="ECO:0000313" key="5">
    <source>
        <dbReference type="Proteomes" id="UP000321393"/>
    </source>
</evidence>
<evidence type="ECO:0000313" key="6">
    <source>
        <dbReference type="Proteomes" id="UP000321947"/>
    </source>
</evidence>
<dbReference type="InterPro" id="IPR043502">
    <property type="entry name" value="DNA/RNA_pol_sf"/>
</dbReference>
<dbReference type="OrthoDB" id="10055717at2759"/>
<reference evidence="5 6" key="1">
    <citation type="submission" date="2019-08" db="EMBL/GenBank/DDBJ databases">
        <title>Draft genome sequences of two oriental melons (Cucumis melo L. var makuwa).</title>
        <authorList>
            <person name="Kwon S.-Y."/>
        </authorList>
    </citation>
    <scope>NUCLEOTIDE SEQUENCE [LARGE SCALE GENOMIC DNA]</scope>
    <source>
        <strain evidence="6">cv. Chang Bougi</strain>
        <strain evidence="5">cv. SW 3</strain>
        <tissue evidence="4">Leaf</tissue>
    </source>
</reference>
<dbReference type="Gene3D" id="2.40.70.10">
    <property type="entry name" value="Acid Proteases"/>
    <property type="match status" value="1"/>
</dbReference>
<keyword evidence="1" id="KW-0175">Coiled coil</keyword>
<evidence type="ECO:0000313" key="3">
    <source>
        <dbReference type="EMBL" id="KAA0032979.1"/>
    </source>
</evidence>